<evidence type="ECO:0000256" key="1">
    <source>
        <dbReference type="SAM" id="MobiDB-lite"/>
    </source>
</evidence>
<accession>A0A7S3QVX6</accession>
<feature type="compositionally biased region" description="Acidic residues" evidence="1">
    <location>
        <begin position="11"/>
        <end position="21"/>
    </location>
</feature>
<name>A0A7S3QVX6_DUNTE</name>
<dbReference type="GO" id="GO:0006355">
    <property type="term" value="P:regulation of DNA-templated transcription"/>
    <property type="evidence" value="ECO:0007669"/>
    <property type="project" value="InterPro"/>
</dbReference>
<dbReference type="PANTHER" id="PTHR13464">
    <property type="entry name" value="TRANSCRIPTIONAL REGULATOR PROTEIN HCNGP"/>
    <property type="match status" value="1"/>
</dbReference>
<sequence length="275" mass="29236">MANELGLGDYGSDEEEEEEDQAHERQGQDGSAAATTGVQENGGALEAPNLFSAAPDISLTPPQSTTIGAEQEGRPGGDQEDPQGAGQPSTASGDSNNVWNQLPPELRAAPPGSCSPAVETKLLNIIATSRRQQRSFIDSLRKHRQYSNPDLLQQLVKIYNLKEAGSSFPQDVFSLDALPKEDSSDQLLRQLERLQETRRQQRAEAKPGQASIPFERGTGSLGTLPPSTGIPGGAKGSAPGSGLLNVVQLREQAERNAAALMSRGAGKRSKWDSAK</sequence>
<gene>
    <name evidence="2" type="ORF">DTER00134_LOCUS9625</name>
</gene>
<reference evidence="2" key="1">
    <citation type="submission" date="2021-01" db="EMBL/GenBank/DDBJ databases">
        <authorList>
            <person name="Corre E."/>
            <person name="Pelletier E."/>
            <person name="Niang G."/>
            <person name="Scheremetjew M."/>
            <person name="Finn R."/>
            <person name="Kale V."/>
            <person name="Holt S."/>
            <person name="Cochrane G."/>
            <person name="Meng A."/>
            <person name="Brown T."/>
            <person name="Cohen L."/>
        </authorList>
    </citation>
    <scope>NUCLEOTIDE SEQUENCE</scope>
    <source>
        <strain evidence="2">CCMP1320</strain>
    </source>
</reference>
<feature type="compositionally biased region" description="Polar residues" evidence="1">
    <location>
        <begin position="86"/>
        <end position="100"/>
    </location>
</feature>
<dbReference type="GO" id="GO:0005634">
    <property type="term" value="C:nucleus"/>
    <property type="evidence" value="ECO:0007669"/>
    <property type="project" value="TreeGrafter"/>
</dbReference>
<protein>
    <submittedName>
        <fullName evidence="2">Uncharacterized protein</fullName>
    </submittedName>
</protein>
<dbReference type="AlphaFoldDB" id="A0A7S3QVX6"/>
<dbReference type="PANTHER" id="PTHR13464:SF0">
    <property type="entry name" value="SAP30-BINDING PROTEIN"/>
    <property type="match status" value="1"/>
</dbReference>
<evidence type="ECO:0000313" key="2">
    <source>
        <dbReference type="EMBL" id="CAE0494552.1"/>
    </source>
</evidence>
<organism evidence="2">
    <name type="scientific">Dunaliella tertiolecta</name>
    <name type="common">Green alga</name>
    <dbReference type="NCBI Taxonomy" id="3047"/>
    <lineage>
        <taxon>Eukaryota</taxon>
        <taxon>Viridiplantae</taxon>
        <taxon>Chlorophyta</taxon>
        <taxon>core chlorophytes</taxon>
        <taxon>Chlorophyceae</taxon>
        <taxon>CS clade</taxon>
        <taxon>Chlamydomonadales</taxon>
        <taxon>Dunaliellaceae</taxon>
        <taxon>Dunaliella</taxon>
    </lineage>
</organism>
<feature type="region of interest" description="Disordered" evidence="1">
    <location>
        <begin position="198"/>
        <end position="241"/>
    </location>
</feature>
<feature type="region of interest" description="Disordered" evidence="1">
    <location>
        <begin position="1"/>
        <end position="115"/>
    </location>
</feature>
<dbReference type="EMBL" id="HBIP01016461">
    <property type="protein sequence ID" value="CAE0494552.1"/>
    <property type="molecule type" value="Transcribed_RNA"/>
</dbReference>
<dbReference type="Pfam" id="PF07818">
    <property type="entry name" value="HCNGP"/>
    <property type="match status" value="1"/>
</dbReference>
<proteinExistence type="predicted"/>
<dbReference type="InterPro" id="IPR012479">
    <property type="entry name" value="SAP30BP"/>
</dbReference>